<sequence length="827" mass="92431">MDGVAVVTPPQLSRDPPDFSPPCPNESSSIRPPPPPPPAPAPPPPPPPPPPAPSGGDPFSRTVHRRSRMRNFNWDTIPRHSVVGKRNVWTSQRKLEDFPLDTASIEELFSHSEQQRVPRRGGTVKKSVWGLQSTNQQSDMISIVNSKKSMNIGIFLKQFKRPMQEIVEDVRQGNMRFAAGRLKELSKLLPDDVELKKLLSFSGDVSQLAEADRFLLMLVKIPGYEERLESLLLREEFGPFIEEATNSISVMTEAAGELLTCDDLHSIIRLVLKAGNYMNAGGYAGRAIGFRMTSLLRLVDTKANKPGLNLMHYVAMQAQQIDSALLNFPKQLQHIGEASRIQKQEVEADLQREAEKIKKARDCASKQPDLQCQMEEFLRMADNRLADMEASLQTLDSISDSVAEYFCEDPATFKLEECCSIFHSFCEKFEKAVQENGEREAVEKRRRQQREREVLKRAAKRRSIGTCTSRDSDVDASALESILTSFLTDRPARRRQPSSNRESPTDLLNSNNPLKETSQMALDSPTKTEKKDSDILDGEQLRELDQSFQTKEDTPSAVDNQQTPAGFRRGPCIDNKRTPKSVDRKPSCRKSILTPQNPVLSEEESIDQDGDVQVNSQKEPAQVPEVSRKVLQRQSSRGSLKGDPAPEHPRTYLDTFSSPVHKGMREVELHNGLECLSSPWTVLSPHISPRSTPHRRHSFTLATRDEELDDGVWALPDTPVRGKPPPLVHKCRSYEHSVSTSVLTDTGVRTPHILDCPSGAPLLRSASVGSEAPNSAPGFRLGVLFQRRSQEPLLAKRQEPSALVTFFRRFGERGRPASVGDSHRADA</sequence>
<dbReference type="Pfam" id="PF02181">
    <property type="entry name" value="FH2"/>
    <property type="match status" value="1"/>
</dbReference>
<feature type="compositionally biased region" description="Basic and acidic residues" evidence="1">
    <location>
        <begin position="526"/>
        <end position="554"/>
    </location>
</feature>
<evidence type="ECO:0000313" key="4">
    <source>
        <dbReference type="Proteomes" id="UP001501920"/>
    </source>
</evidence>
<dbReference type="PANTHER" id="PTHR46345:SF7">
    <property type="entry name" value="FH2 DOMAIN CONTAINING 3-RELATED"/>
    <property type="match status" value="1"/>
</dbReference>
<feature type="compositionally biased region" description="Polar residues" evidence="1">
    <location>
        <begin position="497"/>
        <end position="521"/>
    </location>
</feature>
<dbReference type="Gene3D" id="1.20.58.2220">
    <property type="entry name" value="Formin, FH2 domain"/>
    <property type="match status" value="1"/>
</dbReference>
<feature type="domain" description="FH2" evidence="2">
    <location>
        <begin position="59"/>
        <end position="455"/>
    </location>
</feature>
<feature type="compositionally biased region" description="Acidic residues" evidence="1">
    <location>
        <begin position="601"/>
        <end position="610"/>
    </location>
</feature>
<dbReference type="PANTHER" id="PTHR46345">
    <property type="entry name" value="INVERTED FORMIN-2"/>
    <property type="match status" value="1"/>
</dbReference>
<feature type="region of interest" description="Disordered" evidence="1">
    <location>
        <begin position="488"/>
        <end position="651"/>
    </location>
</feature>
<feature type="region of interest" description="Disordered" evidence="1">
    <location>
        <begin position="1"/>
        <end position="62"/>
    </location>
</feature>
<accession>A0A3B4CVX7</accession>
<dbReference type="InterPro" id="IPR015425">
    <property type="entry name" value="FH2_Formin"/>
</dbReference>
<feature type="region of interest" description="Disordered" evidence="1">
    <location>
        <begin position="436"/>
        <end position="458"/>
    </location>
</feature>
<dbReference type="Ensembl" id="ENSPNAT00000037435.2">
    <property type="protein sequence ID" value="ENSPNAP00000014694.2"/>
    <property type="gene ID" value="ENSPNAG00000020706.2"/>
</dbReference>
<dbReference type="GeneTree" id="ENSGT00940000155128"/>
<organism evidence="3 4">
    <name type="scientific">Pygocentrus nattereri</name>
    <name type="common">Red-bellied piranha</name>
    <dbReference type="NCBI Taxonomy" id="42514"/>
    <lineage>
        <taxon>Eukaryota</taxon>
        <taxon>Metazoa</taxon>
        <taxon>Chordata</taxon>
        <taxon>Craniata</taxon>
        <taxon>Vertebrata</taxon>
        <taxon>Euteleostomi</taxon>
        <taxon>Actinopterygii</taxon>
        <taxon>Neopterygii</taxon>
        <taxon>Teleostei</taxon>
        <taxon>Ostariophysi</taxon>
        <taxon>Characiformes</taxon>
        <taxon>Characoidei</taxon>
        <taxon>Pygocentrus</taxon>
    </lineage>
</organism>
<name>A0A3B4CVX7_PYGNA</name>
<reference evidence="3 4" key="1">
    <citation type="submission" date="2020-10" db="EMBL/GenBank/DDBJ databases">
        <title>Pygocentrus nattereri (red-bellied piranha) genome, fPygNat1, primary haplotype.</title>
        <authorList>
            <person name="Myers G."/>
            <person name="Meyer A."/>
            <person name="Karagic N."/>
            <person name="Pippel M."/>
            <person name="Winkler S."/>
            <person name="Tracey A."/>
            <person name="Wood J."/>
            <person name="Formenti G."/>
            <person name="Howe K."/>
            <person name="Fedrigo O."/>
            <person name="Jarvis E.D."/>
        </authorList>
    </citation>
    <scope>NUCLEOTIDE SEQUENCE [LARGE SCALE GENOMIC DNA]</scope>
</reference>
<evidence type="ECO:0000259" key="2">
    <source>
        <dbReference type="PROSITE" id="PS51444"/>
    </source>
</evidence>
<evidence type="ECO:0000256" key="1">
    <source>
        <dbReference type="SAM" id="MobiDB-lite"/>
    </source>
</evidence>
<dbReference type="CTD" id="777608"/>
<dbReference type="SUPFAM" id="SSF101447">
    <property type="entry name" value="Formin homology 2 domain (FH2 domain)"/>
    <property type="match status" value="1"/>
</dbReference>
<protein>
    <recommendedName>
        <fullName evidence="2">FH2 domain-containing protein</fullName>
    </recommendedName>
</protein>
<reference evidence="3" key="2">
    <citation type="submission" date="2025-08" db="UniProtKB">
        <authorList>
            <consortium name="Ensembl"/>
        </authorList>
    </citation>
    <scope>IDENTIFICATION</scope>
</reference>
<dbReference type="InterPro" id="IPR042201">
    <property type="entry name" value="FH2_Formin_sf"/>
</dbReference>
<keyword evidence="4" id="KW-1185">Reference proteome</keyword>
<dbReference type="Proteomes" id="UP001501920">
    <property type="component" value="Chromosome 18"/>
</dbReference>
<dbReference type="RefSeq" id="XP_037402964.1">
    <property type="nucleotide sequence ID" value="XM_037547067.1"/>
</dbReference>
<dbReference type="GeneID" id="108438973"/>
<evidence type="ECO:0000313" key="3">
    <source>
        <dbReference type="Ensembl" id="ENSPNAP00000014694.2"/>
    </source>
</evidence>
<dbReference type="PROSITE" id="PS51444">
    <property type="entry name" value="FH2"/>
    <property type="match status" value="1"/>
</dbReference>
<proteinExistence type="predicted"/>
<dbReference type="AlphaFoldDB" id="A0A3B4CVX7"/>
<feature type="compositionally biased region" description="Basic and acidic residues" evidence="1">
    <location>
        <begin position="574"/>
        <end position="586"/>
    </location>
</feature>
<feature type="compositionally biased region" description="Pro residues" evidence="1">
    <location>
        <begin position="31"/>
        <end position="53"/>
    </location>
</feature>
<dbReference type="SMART" id="SM00498">
    <property type="entry name" value="FH2"/>
    <property type="match status" value="1"/>
</dbReference>
<dbReference type="STRING" id="42514.ENSPNAP00000014694"/>
<reference evidence="3" key="3">
    <citation type="submission" date="2025-09" db="UniProtKB">
        <authorList>
            <consortium name="Ensembl"/>
        </authorList>
    </citation>
    <scope>IDENTIFICATION</scope>
</reference>